<evidence type="ECO:0000313" key="8">
    <source>
        <dbReference type="EMBL" id="RWS30384.1"/>
    </source>
</evidence>
<gene>
    <name evidence="8" type="ORF">B4U80_10740</name>
</gene>
<dbReference type="PANTHER" id="PTHR45948:SF2">
    <property type="entry name" value="DUAL SPECIFICITY PROTEIN PHOSPHATASE"/>
    <property type="match status" value="1"/>
</dbReference>
<evidence type="ECO:0000256" key="5">
    <source>
        <dbReference type="ARBA" id="ARBA00048336"/>
    </source>
</evidence>
<dbReference type="GO" id="GO:0004725">
    <property type="term" value="F:protein tyrosine phosphatase activity"/>
    <property type="evidence" value="ECO:0007669"/>
    <property type="project" value="TreeGrafter"/>
</dbReference>
<feature type="transmembrane region" description="Helical" evidence="6">
    <location>
        <begin position="67"/>
        <end position="84"/>
    </location>
</feature>
<dbReference type="AlphaFoldDB" id="A0A443SS88"/>
<dbReference type="InterPro" id="IPR000340">
    <property type="entry name" value="Dual-sp_phosphatase_cat-dom"/>
</dbReference>
<keyword evidence="2" id="KW-0378">Hydrolase</keyword>
<dbReference type="EMBL" id="NCKV01000526">
    <property type="protein sequence ID" value="RWS30384.1"/>
    <property type="molecule type" value="Genomic_DNA"/>
</dbReference>
<comment type="similarity">
    <text evidence="1">Belongs to the protein-tyrosine phosphatase family. Non-receptor class dual specificity subfamily.</text>
</comment>
<dbReference type="InterPro" id="IPR029021">
    <property type="entry name" value="Prot-tyrosine_phosphatase-like"/>
</dbReference>
<accession>A0A443SS88</accession>
<evidence type="ECO:0000256" key="4">
    <source>
        <dbReference type="ARBA" id="ARBA00047761"/>
    </source>
</evidence>
<dbReference type="GO" id="GO:0004722">
    <property type="term" value="F:protein serine/threonine phosphatase activity"/>
    <property type="evidence" value="ECO:0007669"/>
    <property type="project" value="UniProtKB-EC"/>
</dbReference>
<dbReference type="GO" id="GO:0005829">
    <property type="term" value="C:cytosol"/>
    <property type="evidence" value="ECO:0007669"/>
    <property type="project" value="TreeGrafter"/>
</dbReference>
<dbReference type="SUPFAM" id="SSF52799">
    <property type="entry name" value="(Phosphotyrosine protein) phosphatases II"/>
    <property type="match status" value="1"/>
</dbReference>
<proteinExistence type="inferred from homology"/>
<evidence type="ECO:0000256" key="1">
    <source>
        <dbReference type="ARBA" id="ARBA00008601"/>
    </source>
</evidence>
<sequence>MKRSFRCPQTSVSRSVTIAVAYVMSVTSLNWKDALKCVRGARAIANPNLGFQKQLQDFEGRRLRERTLFTFIIAIFKMIDYLFYS</sequence>
<evidence type="ECO:0000256" key="2">
    <source>
        <dbReference type="ARBA" id="ARBA00022801"/>
    </source>
</evidence>
<keyword evidence="6" id="KW-0812">Transmembrane</keyword>
<evidence type="ECO:0000256" key="3">
    <source>
        <dbReference type="ARBA" id="ARBA00022912"/>
    </source>
</evidence>
<dbReference type="GO" id="GO:0007165">
    <property type="term" value="P:signal transduction"/>
    <property type="evidence" value="ECO:0007669"/>
    <property type="project" value="TreeGrafter"/>
</dbReference>
<keyword evidence="6" id="KW-0472">Membrane</keyword>
<dbReference type="Gene3D" id="3.90.190.10">
    <property type="entry name" value="Protein tyrosine phosphatase superfamily"/>
    <property type="match status" value="1"/>
</dbReference>
<comment type="caution">
    <text evidence="8">The sequence shown here is derived from an EMBL/GenBank/DDBJ whole genome shotgun (WGS) entry which is preliminary data.</text>
</comment>
<dbReference type="OrthoDB" id="9979246at2759"/>
<comment type="catalytic activity">
    <reaction evidence="4">
        <text>O-phospho-L-seryl-[protein] + H2O = L-seryl-[protein] + phosphate</text>
        <dbReference type="Rhea" id="RHEA:20629"/>
        <dbReference type="Rhea" id="RHEA-COMP:9863"/>
        <dbReference type="Rhea" id="RHEA-COMP:11604"/>
        <dbReference type="ChEBI" id="CHEBI:15377"/>
        <dbReference type="ChEBI" id="CHEBI:29999"/>
        <dbReference type="ChEBI" id="CHEBI:43474"/>
        <dbReference type="ChEBI" id="CHEBI:83421"/>
        <dbReference type="EC" id="3.1.3.16"/>
    </reaction>
</comment>
<dbReference type="VEuPathDB" id="VectorBase:LDEU001658"/>
<feature type="domain" description="Dual specificity phosphatase catalytic" evidence="7">
    <location>
        <begin position="12"/>
        <end position="59"/>
    </location>
</feature>
<evidence type="ECO:0000256" key="6">
    <source>
        <dbReference type="SAM" id="Phobius"/>
    </source>
</evidence>
<evidence type="ECO:0000313" key="9">
    <source>
        <dbReference type="Proteomes" id="UP000288716"/>
    </source>
</evidence>
<comment type="catalytic activity">
    <reaction evidence="5">
        <text>O-phospho-L-threonyl-[protein] + H2O = L-threonyl-[protein] + phosphate</text>
        <dbReference type="Rhea" id="RHEA:47004"/>
        <dbReference type="Rhea" id="RHEA-COMP:11060"/>
        <dbReference type="Rhea" id="RHEA-COMP:11605"/>
        <dbReference type="ChEBI" id="CHEBI:15377"/>
        <dbReference type="ChEBI" id="CHEBI:30013"/>
        <dbReference type="ChEBI" id="CHEBI:43474"/>
        <dbReference type="ChEBI" id="CHEBI:61977"/>
        <dbReference type="EC" id="3.1.3.16"/>
    </reaction>
</comment>
<dbReference type="Proteomes" id="UP000288716">
    <property type="component" value="Unassembled WGS sequence"/>
</dbReference>
<dbReference type="PANTHER" id="PTHR45948">
    <property type="entry name" value="DUAL SPECIFICITY PROTEIN PHOSPHATASE DDB_G0269404-RELATED"/>
    <property type="match status" value="1"/>
</dbReference>
<organism evidence="8 9">
    <name type="scientific">Leptotrombidium deliense</name>
    <dbReference type="NCBI Taxonomy" id="299467"/>
    <lineage>
        <taxon>Eukaryota</taxon>
        <taxon>Metazoa</taxon>
        <taxon>Ecdysozoa</taxon>
        <taxon>Arthropoda</taxon>
        <taxon>Chelicerata</taxon>
        <taxon>Arachnida</taxon>
        <taxon>Acari</taxon>
        <taxon>Acariformes</taxon>
        <taxon>Trombidiformes</taxon>
        <taxon>Prostigmata</taxon>
        <taxon>Anystina</taxon>
        <taxon>Parasitengona</taxon>
        <taxon>Trombiculoidea</taxon>
        <taxon>Trombiculidae</taxon>
        <taxon>Leptotrombidium</taxon>
    </lineage>
</organism>
<name>A0A443SS88_9ACAR</name>
<keyword evidence="3" id="KW-0904">Protein phosphatase</keyword>
<evidence type="ECO:0000259" key="7">
    <source>
        <dbReference type="Pfam" id="PF00782"/>
    </source>
</evidence>
<reference evidence="8 9" key="1">
    <citation type="journal article" date="2018" name="Gigascience">
        <title>Genomes of trombidid mites reveal novel predicted allergens and laterally-transferred genes associated with secondary metabolism.</title>
        <authorList>
            <person name="Dong X."/>
            <person name="Chaisiri K."/>
            <person name="Xia D."/>
            <person name="Armstrong S.D."/>
            <person name="Fang Y."/>
            <person name="Donnelly M.J."/>
            <person name="Kadowaki T."/>
            <person name="McGarry J.W."/>
            <person name="Darby A.C."/>
            <person name="Makepeace B.L."/>
        </authorList>
    </citation>
    <scope>NUCLEOTIDE SEQUENCE [LARGE SCALE GENOMIC DNA]</scope>
    <source>
        <strain evidence="8">UoL-UT</strain>
    </source>
</reference>
<keyword evidence="9" id="KW-1185">Reference proteome</keyword>
<dbReference type="Pfam" id="PF00782">
    <property type="entry name" value="DSPc"/>
    <property type="match status" value="1"/>
</dbReference>
<protein>
    <submittedName>
        <fullName evidence="8">Dual specificity protein phosphatase 22-B-like protein</fullName>
    </submittedName>
</protein>
<keyword evidence="6" id="KW-1133">Transmembrane helix</keyword>
<dbReference type="STRING" id="299467.A0A443SS88"/>